<gene>
    <name evidence="14" type="ORF">K452DRAFT_261140</name>
</gene>
<dbReference type="Proteomes" id="UP000799438">
    <property type="component" value="Unassembled WGS sequence"/>
</dbReference>
<evidence type="ECO:0000256" key="13">
    <source>
        <dbReference type="RuleBase" id="RU369120"/>
    </source>
</evidence>
<evidence type="ECO:0000256" key="10">
    <source>
        <dbReference type="ARBA" id="ARBA00023136"/>
    </source>
</evidence>
<dbReference type="Gene3D" id="1.20.120.1630">
    <property type="match status" value="1"/>
</dbReference>
<feature type="transmembrane region" description="Helical" evidence="13">
    <location>
        <begin position="150"/>
        <end position="170"/>
    </location>
</feature>
<keyword evidence="9 13" id="KW-0443">Lipid metabolism</keyword>
<keyword evidence="6 13" id="KW-1133">Transmembrane helix</keyword>
<evidence type="ECO:0000313" key="14">
    <source>
        <dbReference type="EMBL" id="KAF2147005.1"/>
    </source>
</evidence>
<evidence type="ECO:0000256" key="1">
    <source>
        <dbReference type="ARBA" id="ARBA00004141"/>
    </source>
</evidence>
<evidence type="ECO:0000256" key="3">
    <source>
        <dbReference type="ARBA" id="ARBA00022516"/>
    </source>
</evidence>
<accession>A0A6A6BUQ2</accession>
<evidence type="ECO:0000256" key="4">
    <source>
        <dbReference type="ARBA" id="ARBA00022692"/>
    </source>
</evidence>
<evidence type="ECO:0000256" key="11">
    <source>
        <dbReference type="ARBA" id="ARBA00023166"/>
    </source>
</evidence>
<evidence type="ECO:0000256" key="6">
    <source>
        <dbReference type="ARBA" id="ARBA00022989"/>
    </source>
</evidence>
<protein>
    <recommendedName>
        <fullName evidence="13">Delta(14)-sterol reductase</fullName>
    </recommendedName>
    <alternativeName>
        <fullName evidence="13">C-14 sterol reductase</fullName>
    </alternativeName>
    <alternativeName>
        <fullName evidence="13">Sterol C14-reductase</fullName>
    </alternativeName>
</protein>
<dbReference type="PROSITE" id="PS01018">
    <property type="entry name" value="STEROL_REDUCT_2"/>
    <property type="match status" value="1"/>
</dbReference>
<keyword evidence="3 13" id="KW-0444">Lipid biosynthesis</keyword>
<dbReference type="PANTHER" id="PTHR21257:SF52">
    <property type="entry name" value="DELTA(14)-STEROL REDUCTASE TM7SF2"/>
    <property type="match status" value="1"/>
</dbReference>
<keyword evidence="12 13" id="KW-0753">Steroid metabolism</keyword>
<evidence type="ECO:0000313" key="15">
    <source>
        <dbReference type="Proteomes" id="UP000799438"/>
    </source>
</evidence>
<keyword evidence="15" id="KW-1185">Reference proteome</keyword>
<feature type="transmembrane region" description="Helical" evidence="13">
    <location>
        <begin position="285"/>
        <end position="303"/>
    </location>
</feature>
<sequence length="479" mass="53797">MGHTAEKPHEYEFLGPPGAFLISFGLPVFLYIFNFACNDVSGCPAPSLLHPSTLTLDRLKKEVGWPEEGVLGLGSWYAMKWVLAYYLFSLVLYRFLPATEVEGTKLANGGRLKYRFNAFASSMFTLAVCAAGTFAQGADFPVWTFIADNYLQILTANILISFALATFVYLRSFAIKPNDPHLRLLAAGGQSNNPLYDWFIGRELNPRVLLPLIGEIDIKAWCEVHPGLLGWILLNCAFVAKQFRTFGFVSDGIVFVTLVQALYVLDSHFMEPAILTTMDLTTDGFGTMLAFGDLVWVPFFYSSQTRYLATHPVSLGPWGLAAVAVLLVTGYYVFRASNAQKNAFRRDPNDPKVRHLKFIETKSGSRLLVSGWWGLARHMNYFGDWLQAWPYSLPTGIAGYAILGAGEGGEAAFTMRDGREVVPAAGGWGMLFTYMYVVYFAILLIHRDRRDDQHCKAKYGEDWERYKRIVRYRIVPGVY</sequence>
<organism evidence="14 15">
    <name type="scientific">Aplosporella prunicola CBS 121167</name>
    <dbReference type="NCBI Taxonomy" id="1176127"/>
    <lineage>
        <taxon>Eukaryota</taxon>
        <taxon>Fungi</taxon>
        <taxon>Dikarya</taxon>
        <taxon>Ascomycota</taxon>
        <taxon>Pezizomycotina</taxon>
        <taxon>Dothideomycetes</taxon>
        <taxon>Dothideomycetes incertae sedis</taxon>
        <taxon>Botryosphaeriales</taxon>
        <taxon>Aplosporellaceae</taxon>
        <taxon>Aplosporella</taxon>
    </lineage>
</organism>
<evidence type="ECO:0000256" key="8">
    <source>
        <dbReference type="ARBA" id="ARBA00023011"/>
    </source>
</evidence>
<dbReference type="EMBL" id="ML995474">
    <property type="protein sequence ID" value="KAF2147005.1"/>
    <property type="molecule type" value="Genomic_DNA"/>
</dbReference>
<evidence type="ECO:0000256" key="5">
    <source>
        <dbReference type="ARBA" id="ARBA00022955"/>
    </source>
</evidence>
<dbReference type="AlphaFoldDB" id="A0A6A6BUQ2"/>
<proteinExistence type="inferred from homology"/>
<name>A0A6A6BUQ2_9PEZI</name>
<feature type="transmembrane region" description="Helical" evidence="13">
    <location>
        <begin position="76"/>
        <end position="96"/>
    </location>
</feature>
<dbReference type="GO" id="GO:0050613">
    <property type="term" value="F:Delta14-sterol reductase activity"/>
    <property type="evidence" value="ECO:0007669"/>
    <property type="project" value="TreeGrafter"/>
</dbReference>
<feature type="transmembrane region" description="Helical" evidence="13">
    <location>
        <begin position="116"/>
        <end position="138"/>
    </location>
</feature>
<feature type="transmembrane region" description="Helical" evidence="13">
    <location>
        <begin position="315"/>
        <end position="334"/>
    </location>
</feature>
<dbReference type="InterPro" id="IPR018083">
    <property type="entry name" value="Sterol_reductase_CS"/>
</dbReference>
<dbReference type="OrthoDB" id="10262235at2759"/>
<feature type="transmembrane region" description="Helical" evidence="13">
    <location>
        <begin position="425"/>
        <end position="445"/>
    </location>
</feature>
<keyword evidence="11 13" id="KW-1207">Sterol metabolism</keyword>
<feature type="transmembrane region" description="Helical" evidence="13">
    <location>
        <begin position="12"/>
        <end position="33"/>
    </location>
</feature>
<feature type="transmembrane region" description="Helical" evidence="13">
    <location>
        <begin position="246"/>
        <end position="265"/>
    </location>
</feature>
<keyword evidence="4 13" id="KW-0812">Transmembrane</keyword>
<keyword evidence="5 13" id="KW-0752">Steroid biosynthesis</keyword>
<reference evidence="14" key="1">
    <citation type="journal article" date="2020" name="Stud. Mycol.">
        <title>101 Dothideomycetes genomes: a test case for predicting lifestyles and emergence of pathogens.</title>
        <authorList>
            <person name="Haridas S."/>
            <person name="Albert R."/>
            <person name="Binder M."/>
            <person name="Bloem J."/>
            <person name="Labutti K."/>
            <person name="Salamov A."/>
            <person name="Andreopoulos B."/>
            <person name="Baker S."/>
            <person name="Barry K."/>
            <person name="Bills G."/>
            <person name="Bluhm B."/>
            <person name="Cannon C."/>
            <person name="Castanera R."/>
            <person name="Culley D."/>
            <person name="Daum C."/>
            <person name="Ezra D."/>
            <person name="Gonzalez J."/>
            <person name="Henrissat B."/>
            <person name="Kuo A."/>
            <person name="Liang C."/>
            <person name="Lipzen A."/>
            <person name="Lutzoni F."/>
            <person name="Magnuson J."/>
            <person name="Mondo S."/>
            <person name="Nolan M."/>
            <person name="Ohm R."/>
            <person name="Pangilinan J."/>
            <person name="Park H.-J."/>
            <person name="Ramirez L."/>
            <person name="Alfaro M."/>
            <person name="Sun H."/>
            <person name="Tritt A."/>
            <person name="Yoshinaga Y."/>
            <person name="Zwiers L.-H."/>
            <person name="Turgeon B."/>
            <person name="Goodwin S."/>
            <person name="Spatafora J."/>
            <person name="Crous P."/>
            <person name="Grigoriev I."/>
        </authorList>
    </citation>
    <scope>NUCLEOTIDE SEQUENCE</scope>
    <source>
        <strain evidence="14">CBS 121167</strain>
    </source>
</reference>
<evidence type="ECO:0000256" key="7">
    <source>
        <dbReference type="ARBA" id="ARBA00023002"/>
    </source>
</evidence>
<keyword evidence="7 13" id="KW-0560">Oxidoreductase</keyword>
<dbReference type="GO" id="GO:0005789">
    <property type="term" value="C:endoplasmic reticulum membrane"/>
    <property type="evidence" value="ECO:0007669"/>
    <property type="project" value="TreeGrafter"/>
</dbReference>
<dbReference type="PANTHER" id="PTHR21257">
    <property type="entry name" value="DELTA(14)-STEROL REDUCTASE"/>
    <property type="match status" value="1"/>
</dbReference>
<comment type="subcellular location">
    <subcellularLocation>
        <location evidence="1">Membrane</location>
        <topology evidence="1">Multi-pass membrane protein</topology>
    </subcellularLocation>
</comment>
<evidence type="ECO:0000256" key="9">
    <source>
        <dbReference type="ARBA" id="ARBA00023098"/>
    </source>
</evidence>
<evidence type="ECO:0000256" key="2">
    <source>
        <dbReference type="ARBA" id="ARBA00005402"/>
    </source>
</evidence>
<dbReference type="RefSeq" id="XP_033402713.1">
    <property type="nucleotide sequence ID" value="XM_033538569.1"/>
</dbReference>
<dbReference type="InterPro" id="IPR001171">
    <property type="entry name" value="ERG24_DHCR-like"/>
</dbReference>
<keyword evidence="10 13" id="KW-0472">Membrane</keyword>
<evidence type="ECO:0000256" key="12">
    <source>
        <dbReference type="ARBA" id="ARBA00023221"/>
    </source>
</evidence>
<dbReference type="GeneID" id="54296065"/>
<keyword evidence="8 13" id="KW-0756">Sterol biosynthesis</keyword>
<comment type="similarity">
    <text evidence="2 13">Belongs to the ERG4/ERG24 family.</text>
</comment>
<dbReference type="Pfam" id="PF01222">
    <property type="entry name" value="ERG4_ERG24"/>
    <property type="match status" value="1"/>
</dbReference>
<dbReference type="GO" id="GO:0006696">
    <property type="term" value="P:ergosterol biosynthetic process"/>
    <property type="evidence" value="ECO:0007669"/>
    <property type="project" value="TreeGrafter"/>
</dbReference>